<accession>W6MTM5</accession>
<evidence type="ECO:0000313" key="5">
    <source>
        <dbReference type="Proteomes" id="UP000019384"/>
    </source>
</evidence>
<dbReference type="EMBL" id="HG793125">
    <property type="protein sequence ID" value="CDK25135.1"/>
    <property type="molecule type" value="Genomic_DNA"/>
</dbReference>
<dbReference type="AlphaFoldDB" id="W6MTM5"/>
<dbReference type="GeneID" id="34518535"/>
<evidence type="ECO:0000256" key="1">
    <source>
        <dbReference type="ARBA" id="ARBA00006484"/>
    </source>
</evidence>
<dbReference type="Pfam" id="PF00106">
    <property type="entry name" value="adh_short"/>
    <property type="match status" value="1"/>
</dbReference>
<dbReference type="RefSeq" id="XP_022457147.1">
    <property type="nucleotide sequence ID" value="XM_022605705.1"/>
</dbReference>
<dbReference type="Gene3D" id="3.40.50.720">
    <property type="entry name" value="NAD(P)-binding Rossmann-like Domain"/>
    <property type="match status" value="1"/>
</dbReference>
<keyword evidence="3" id="KW-0560">Oxidoreductase</keyword>
<comment type="similarity">
    <text evidence="1">Belongs to the short-chain dehydrogenases/reductases (SDR) family.</text>
</comment>
<reference evidence="4" key="2">
    <citation type="submission" date="2014-02" db="EMBL/GenBank/DDBJ databases">
        <title>Complete DNA sequence of /Kuraishia capsulata/ illustrates novel genomic features among budding yeasts (/Saccharomycotina/).</title>
        <authorList>
            <person name="Morales L."/>
            <person name="Noel B."/>
            <person name="Porcel B."/>
            <person name="Marcet-Houben M."/>
            <person name="Hullo M-F."/>
            <person name="Sacerdot C."/>
            <person name="Tekaia F."/>
            <person name="Leh-Louis V."/>
            <person name="Despons L."/>
            <person name="Khanna V."/>
            <person name="Aury J-M."/>
            <person name="Barbe V."/>
            <person name="Couloux A."/>
            <person name="Labadie K."/>
            <person name="Pelletier E."/>
            <person name="Souciet J-L."/>
            <person name="Boekhout T."/>
            <person name="Gabaldon T."/>
            <person name="Wincker P."/>
            <person name="Dujon B."/>
        </authorList>
    </citation>
    <scope>NUCLEOTIDE SEQUENCE</scope>
    <source>
        <strain evidence="4">CBS 1993</strain>
    </source>
</reference>
<dbReference type="PANTHER" id="PTHR24320">
    <property type="entry name" value="RETINOL DEHYDROGENASE"/>
    <property type="match status" value="1"/>
</dbReference>
<dbReference type="Proteomes" id="UP000019384">
    <property type="component" value="Unassembled WGS sequence"/>
</dbReference>
<dbReference type="STRING" id="1382522.W6MTM5"/>
<organism evidence="4 5">
    <name type="scientific">Kuraishia capsulata CBS 1993</name>
    <dbReference type="NCBI Taxonomy" id="1382522"/>
    <lineage>
        <taxon>Eukaryota</taxon>
        <taxon>Fungi</taxon>
        <taxon>Dikarya</taxon>
        <taxon>Ascomycota</taxon>
        <taxon>Saccharomycotina</taxon>
        <taxon>Pichiomycetes</taxon>
        <taxon>Pichiales</taxon>
        <taxon>Pichiaceae</taxon>
        <taxon>Kuraishia</taxon>
    </lineage>
</organism>
<proteinExistence type="inferred from homology"/>
<dbReference type="PANTHER" id="PTHR24320:SF236">
    <property type="entry name" value="SHORT-CHAIN DEHYDROGENASE-RELATED"/>
    <property type="match status" value="1"/>
</dbReference>
<evidence type="ECO:0000256" key="2">
    <source>
        <dbReference type="ARBA" id="ARBA00022857"/>
    </source>
</evidence>
<reference evidence="4" key="1">
    <citation type="submission" date="2013-12" db="EMBL/GenBank/DDBJ databases">
        <authorList>
            <person name="Genoscope - CEA"/>
        </authorList>
    </citation>
    <scope>NUCLEOTIDE SEQUENCE</scope>
    <source>
        <strain evidence="4">CBS 1993</strain>
    </source>
</reference>
<dbReference type="InterPro" id="IPR002347">
    <property type="entry name" value="SDR_fam"/>
</dbReference>
<dbReference type="InterPro" id="IPR036291">
    <property type="entry name" value="NAD(P)-bd_dom_sf"/>
</dbReference>
<dbReference type="GO" id="GO:0016491">
    <property type="term" value="F:oxidoreductase activity"/>
    <property type="evidence" value="ECO:0007669"/>
    <property type="project" value="UniProtKB-KW"/>
</dbReference>
<evidence type="ECO:0000313" key="4">
    <source>
        <dbReference type="EMBL" id="CDK25135.1"/>
    </source>
</evidence>
<dbReference type="OrthoDB" id="191139at2759"/>
<dbReference type="SUPFAM" id="SSF51735">
    <property type="entry name" value="NAD(P)-binding Rossmann-fold domains"/>
    <property type="match status" value="1"/>
</dbReference>
<dbReference type="HOGENOM" id="CLU_010194_44_6_1"/>
<evidence type="ECO:0000256" key="3">
    <source>
        <dbReference type="ARBA" id="ARBA00023002"/>
    </source>
</evidence>
<gene>
    <name evidence="4" type="ORF">KUCA_T00001102001</name>
</gene>
<protein>
    <recommendedName>
        <fullName evidence="6">Ketoreductase (KR) domain-containing protein</fullName>
    </recommendedName>
</protein>
<keyword evidence="5" id="KW-1185">Reference proteome</keyword>
<keyword evidence="2" id="KW-0521">NADP</keyword>
<sequence length="322" mass="35543">MTWADTKQLIANIWPPKATFLPKDYKDLKGQVVLITGANSGVGYEAVKLLIPTGARIYILSRSAERLEAAIAELKKQFPAADLHYILVDFNDLTTVKGAANSFLAKESRLDILIHNAGVMALPTGTKTKQGFEAHLGINVMGPTLLQELLTPILFKTASEINTTPNAVRVLFLNSTAHGQSSPKGFDYDKLEDLTRPWMLNYGDSKAETGIMILQWAKAHPAVSAKIPVLLVDPGYAKTGLQQHLSWFEAFFVNMLLNDPIISGYTVAYCALSPDLTVKNTGDYIIPPGRIGRMRDDVKESCTNEDGKKLRQWILERVLPYA</sequence>
<evidence type="ECO:0008006" key="6">
    <source>
        <dbReference type="Google" id="ProtNLM"/>
    </source>
</evidence>
<name>W6MTM5_9ASCO</name>
<dbReference type="PRINTS" id="PR00081">
    <property type="entry name" value="GDHRDH"/>
</dbReference>